<sequence length="373" mass="41419" precursor="true">MSVKTIFKLAGLAMAFGTCAQPTLAASDLALQKGHEYLAVTNYPNNLHIIDAENDSLYKSCRLPDAFGPGTIQISPDKTRAYVLNNHYGDIYGVELDSCNVVFHATLSQQPTERARAIFSIGLSPDGKELYSIVNPTRMNRDNYVVETPRLQVYSTSAGLNAKPERSFPAPRQTTMLQAADDGSLFVVGADVYKMDPHSGKTEVNIPLRNWTRPLYSPPDVLYVWPQQRPQHTFNLLYTAARFKDEKMNPETADNVYGFIDINLANGKSELVDFAPITEVYFTGARSPKDSNLMYGVLNRLAKYDIKEKKLLQSASLDHSYYCLTINKAGNKLYLSGTFNDVAIFDADSLKKIGNVKLPGGDMAITTAQIFTR</sequence>
<dbReference type="InterPro" id="IPR015943">
    <property type="entry name" value="WD40/YVTN_repeat-like_dom_sf"/>
</dbReference>
<dbReference type="NCBIfam" id="TIGR03907">
    <property type="entry name" value="QH_beta"/>
    <property type="match status" value="1"/>
</dbReference>
<dbReference type="EMBL" id="ACIS01000002">
    <property type="protein sequence ID" value="EEG09572.1"/>
    <property type="molecule type" value="Genomic_DNA"/>
</dbReference>
<dbReference type="PANTHER" id="PTHR47197">
    <property type="entry name" value="PROTEIN NIRF"/>
    <property type="match status" value="1"/>
</dbReference>
<keyword evidence="3" id="KW-1185">Reference proteome</keyword>
<dbReference type="InterPro" id="IPR051200">
    <property type="entry name" value="Host-pathogen_enzymatic-act"/>
</dbReference>
<dbReference type="AlphaFoldDB" id="B9Z0G6"/>
<keyword evidence="1" id="KW-0732">Signal</keyword>
<name>B9Z0G6_9NEIS</name>
<feature type="chain" id="PRO_5002893721" evidence="1">
    <location>
        <begin position="21"/>
        <end position="373"/>
    </location>
</feature>
<dbReference type="Gene3D" id="2.130.10.10">
    <property type="entry name" value="YVTN repeat-like/Quinoprotein amine dehydrogenase"/>
    <property type="match status" value="1"/>
</dbReference>
<organism evidence="2 3">
    <name type="scientific">Pseudogulbenkiania ferrooxidans 2002</name>
    <dbReference type="NCBI Taxonomy" id="279714"/>
    <lineage>
        <taxon>Bacteria</taxon>
        <taxon>Pseudomonadati</taxon>
        <taxon>Pseudomonadota</taxon>
        <taxon>Betaproteobacteria</taxon>
        <taxon>Neisseriales</taxon>
        <taxon>Chromobacteriaceae</taxon>
        <taxon>Pseudogulbenkiania</taxon>
    </lineage>
</organism>
<reference evidence="2 3" key="1">
    <citation type="submission" date="2009-02" db="EMBL/GenBank/DDBJ databases">
        <title>Sequencing of the draft genome and assembly of Lutiella nitroferrum 2002.</title>
        <authorList>
            <consortium name="US DOE Joint Genome Institute (JGI-PGF)"/>
            <person name="Lucas S."/>
            <person name="Copeland A."/>
            <person name="Lapidus A."/>
            <person name="Glavina del Rio T."/>
            <person name="Tice H."/>
            <person name="Bruce D."/>
            <person name="Goodwin L."/>
            <person name="Pitluck S."/>
            <person name="Larimer F."/>
            <person name="Land M.L."/>
            <person name="Hauser L."/>
            <person name="Coates J.D."/>
        </authorList>
    </citation>
    <scope>NUCLEOTIDE SEQUENCE [LARGE SCALE GENOMIC DNA]</scope>
    <source>
        <strain evidence="2 3">2002</strain>
    </source>
</reference>
<proteinExistence type="predicted"/>
<dbReference type="SUPFAM" id="SSF50969">
    <property type="entry name" value="YVTN repeat-like/Quinoprotein amine dehydrogenase"/>
    <property type="match status" value="1"/>
</dbReference>
<gene>
    <name evidence="2" type="ORF">FuraDRAFT_0588</name>
</gene>
<evidence type="ECO:0000256" key="1">
    <source>
        <dbReference type="SAM" id="SignalP"/>
    </source>
</evidence>
<evidence type="ECO:0000313" key="3">
    <source>
        <dbReference type="Proteomes" id="UP000003165"/>
    </source>
</evidence>
<comment type="caution">
    <text evidence="2">The sequence shown here is derived from an EMBL/GenBank/DDBJ whole genome shotgun (WGS) entry which is preliminary data.</text>
</comment>
<protein>
    <submittedName>
        <fullName evidence="2">Quinohemoprotein amine dehydrogenase, beta subunit</fullName>
    </submittedName>
</protein>
<dbReference type="InterPro" id="IPR023879">
    <property type="entry name" value="QH-AmDH_bsu"/>
</dbReference>
<dbReference type="Proteomes" id="UP000003165">
    <property type="component" value="Unassembled WGS sequence"/>
</dbReference>
<accession>B9Z0G6</accession>
<dbReference type="PANTHER" id="PTHR47197:SF3">
    <property type="entry name" value="DIHYDRO-HEME D1 DEHYDROGENASE"/>
    <property type="match status" value="1"/>
</dbReference>
<evidence type="ECO:0000313" key="2">
    <source>
        <dbReference type="EMBL" id="EEG09572.1"/>
    </source>
</evidence>
<dbReference type="eggNOG" id="COG3391">
    <property type="taxonomic scope" value="Bacteria"/>
</dbReference>
<feature type="signal peptide" evidence="1">
    <location>
        <begin position="1"/>
        <end position="20"/>
    </location>
</feature>
<dbReference type="InterPro" id="IPR011044">
    <property type="entry name" value="Quino_amine_DH_bsu"/>
</dbReference>